<dbReference type="EMBL" id="CAMAPE010000038">
    <property type="protein sequence ID" value="CAH9100894.1"/>
    <property type="molecule type" value="Genomic_DNA"/>
</dbReference>
<accession>A0A9P0ZH11</accession>
<feature type="region of interest" description="Disordered" evidence="1">
    <location>
        <begin position="58"/>
        <end position="99"/>
    </location>
</feature>
<proteinExistence type="predicted"/>
<evidence type="ECO:0000256" key="1">
    <source>
        <dbReference type="SAM" id="MobiDB-lite"/>
    </source>
</evidence>
<protein>
    <submittedName>
        <fullName evidence="2">Uncharacterized protein</fullName>
    </submittedName>
</protein>
<comment type="caution">
    <text evidence="2">The sequence shown here is derived from an EMBL/GenBank/DDBJ whole genome shotgun (WGS) entry which is preliminary data.</text>
</comment>
<dbReference type="Proteomes" id="UP001152484">
    <property type="component" value="Unassembled WGS sequence"/>
</dbReference>
<name>A0A9P0ZH11_CUSEU</name>
<evidence type="ECO:0000313" key="3">
    <source>
        <dbReference type="Proteomes" id="UP001152484"/>
    </source>
</evidence>
<reference evidence="2" key="1">
    <citation type="submission" date="2022-07" db="EMBL/GenBank/DDBJ databases">
        <authorList>
            <person name="Macas J."/>
            <person name="Novak P."/>
            <person name="Neumann P."/>
        </authorList>
    </citation>
    <scope>NUCLEOTIDE SEQUENCE</scope>
</reference>
<feature type="non-terminal residue" evidence="2">
    <location>
        <position position="1"/>
    </location>
</feature>
<gene>
    <name evidence="2" type="ORF">CEURO_LOCUS15152</name>
</gene>
<dbReference type="AlphaFoldDB" id="A0A9P0ZH11"/>
<organism evidence="2 3">
    <name type="scientific">Cuscuta europaea</name>
    <name type="common">European dodder</name>
    <dbReference type="NCBI Taxonomy" id="41803"/>
    <lineage>
        <taxon>Eukaryota</taxon>
        <taxon>Viridiplantae</taxon>
        <taxon>Streptophyta</taxon>
        <taxon>Embryophyta</taxon>
        <taxon>Tracheophyta</taxon>
        <taxon>Spermatophyta</taxon>
        <taxon>Magnoliopsida</taxon>
        <taxon>eudicotyledons</taxon>
        <taxon>Gunneridae</taxon>
        <taxon>Pentapetalae</taxon>
        <taxon>asterids</taxon>
        <taxon>lamiids</taxon>
        <taxon>Solanales</taxon>
        <taxon>Convolvulaceae</taxon>
        <taxon>Cuscuteae</taxon>
        <taxon>Cuscuta</taxon>
        <taxon>Cuscuta subgen. Cuscuta</taxon>
    </lineage>
</organism>
<evidence type="ECO:0000313" key="2">
    <source>
        <dbReference type="EMBL" id="CAH9100894.1"/>
    </source>
</evidence>
<sequence length="146" mass="16185">MLNPQGSLTPKTFLGGYKSRCLNRSNGGTSYICAYQRFNPTCRDCKLNTTVAGVIPPTPVQHPISTTTPSASSGKGKEKMIADQTNAEQARKRHRVNDGSQIIPIDHVVDLTGPDAERKRHVLPLQPKNPVFTNMPFDDWMFVEFS</sequence>
<keyword evidence="3" id="KW-1185">Reference proteome</keyword>
<feature type="compositionally biased region" description="Polar residues" evidence="1">
    <location>
        <begin position="63"/>
        <end position="73"/>
    </location>
</feature>